<evidence type="ECO:0000256" key="5">
    <source>
        <dbReference type="ARBA" id="ARBA00022741"/>
    </source>
</evidence>
<dbReference type="Pfam" id="PF01171">
    <property type="entry name" value="ATP_bind_3"/>
    <property type="match status" value="1"/>
</dbReference>
<accession>A0A420XFI0</accession>
<dbReference type="NCBIfam" id="TIGR02433">
    <property type="entry name" value="lysidine_TilS_C"/>
    <property type="match status" value="1"/>
</dbReference>
<keyword evidence="5 8" id="KW-0547">Nucleotide-binding</keyword>
<keyword evidence="6 8" id="KW-0067">ATP-binding</keyword>
<evidence type="ECO:0000256" key="4">
    <source>
        <dbReference type="ARBA" id="ARBA00022694"/>
    </source>
</evidence>
<dbReference type="GO" id="GO:0005524">
    <property type="term" value="F:ATP binding"/>
    <property type="evidence" value="ECO:0007669"/>
    <property type="project" value="UniProtKB-UniRule"/>
</dbReference>
<sequence length="427" mass="49195">MNKNMQMIFQSQLSQYQANQREFLIGLSGGIDSVALLHLFVQARQSLDLTLRAIHIHHGLSPNADSWVEFCQQLCQEWNVPLTVCRVKVSGKDGIEAEARKARYQAIQQNIFLNEVLATAHHLDDQAETFFLALKRGSGIKGLSAMQAVSFAHGFTLFRPLLACSKAEITQYAKSQKLSWIEDESNSNTDYDRNFLRQKILPLLNQRWQQFNQMVARASQHCAEQQSLIEELLEEELTRRIDAKRQKISIAGFEQFSIQKQQQLLRLWLEKSGIEMPSTAQLSQIIHQLISADHDKNPQVVLGEYILRRYQQAIFITHSLPDILDFCLSLEPMQKIQLPADLGEVKRTGSEIFYKISEESYHFSLPTSLHNQALTITLSAPSKVKVYGKAHREEMKKIWQQHQVPVWLRSRIPLVFFEEQLVLLLFL</sequence>
<dbReference type="Pfam" id="PF09179">
    <property type="entry name" value="TilS"/>
    <property type="match status" value="1"/>
</dbReference>
<reference evidence="10 11" key="1">
    <citation type="submission" date="2018-10" db="EMBL/GenBank/DDBJ databases">
        <title>Genomic Encyclopedia of Type Strains, Phase IV (KMG-IV): sequencing the most valuable type-strain genomes for metagenomic binning, comparative biology and taxonomic classification.</title>
        <authorList>
            <person name="Goeker M."/>
        </authorList>
    </citation>
    <scope>NUCLEOTIDE SEQUENCE [LARGE SCALE GENOMIC DNA]</scope>
    <source>
        <strain evidence="10 11">DSM 23800</strain>
    </source>
</reference>
<evidence type="ECO:0000313" key="10">
    <source>
        <dbReference type="EMBL" id="RKR71132.1"/>
    </source>
</evidence>
<gene>
    <name evidence="8" type="primary">tilS</name>
    <name evidence="10" type="ORF">DES31_1711</name>
</gene>
<dbReference type="Pfam" id="PF11734">
    <property type="entry name" value="TilS_C"/>
    <property type="match status" value="1"/>
</dbReference>
<organism evidence="10 11">
    <name type="scientific">Otariodibacter oris</name>
    <dbReference type="NCBI Taxonomy" id="1032623"/>
    <lineage>
        <taxon>Bacteria</taxon>
        <taxon>Pseudomonadati</taxon>
        <taxon>Pseudomonadota</taxon>
        <taxon>Gammaproteobacteria</taxon>
        <taxon>Pasteurellales</taxon>
        <taxon>Pasteurellaceae</taxon>
        <taxon>Otariodibacter</taxon>
    </lineage>
</organism>
<dbReference type="AlphaFoldDB" id="A0A420XFI0"/>
<feature type="binding site" evidence="8">
    <location>
        <begin position="28"/>
        <end position="33"/>
    </location>
    <ligand>
        <name>ATP</name>
        <dbReference type="ChEBI" id="CHEBI:30616"/>
    </ligand>
</feature>
<keyword evidence="11" id="KW-1185">Reference proteome</keyword>
<dbReference type="PANTHER" id="PTHR43033">
    <property type="entry name" value="TRNA(ILE)-LYSIDINE SYNTHASE-RELATED"/>
    <property type="match status" value="1"/>
</dbReference>
<evidence type="ECO:0000256" key="1">
    <source>
        <dbReference type="ARBA" id="ARBA00004496"/>
    </source>
</evidence>
<dbReference type="EC" id="6.3.4.19" evidence="8"/>
<dbReference type="GO" id="GO:0006400">
    <property type="term" value="P:tRNA modification"/>
    <property type="evidence" value="ECO:0007669"/>
    <property type="project" value="UniProtKB-UniRule"/>
</dbReference>
<dbReference type="InterPro" id="IPR012796">
    <property type="entry name" value="Lysidine-tRNA-synth_C"/>
</dbReference>
<dbReference type="InterPro" id="IPR014729">
    <property type="entry name" value="Rossmann-like_a/b/a_fold"/>
</dbReference>
<dbReference type="InterPro" id="IPR012094">
    <property type="entry name" value="tRNA_Ile_lys_synt"/>
</dbReference>
<dbReference type="RefSeq" id="WP_418789094.1">
    <property type="nucleotide sequence ID" value="NZ_CP016604.1"/>
</dbReference>
<comment type="caution">
    <text evidence="10">The sequence shown here is derived from an EMBL/GenBank/DDBJ whole genome shotgun (WGS) entry which is preliminary data.</text>
</comment>
<comment type="catalytic activity">
    <reaction evidence="7 8">
        <text>cytidine(34) in tRNA(Ile2) + L-lysine + ATP = lysidine(34) in tRNA(Ile2) + AMP + diphosphate + H(+)</text>
        <dbReference type="Rhea" id="RHEA:43744"/>
        <dbReference type="Rhea" id="RHEA-COMP:10625"/>
        <dbReference type="Rhea" id="RHEA-COMP:10670"/>
        <dbReference type="ChEBI" id="CHEBI:15378"/>
        <dbReference type="ChEBI" id="CHEBI:30616"/>
        <dbReference type="ChEBI" id="CHEBI:32551"/>
        <dbReference type="ChEBI" id="CHEBI:33019"/>
        <dbReference type="ChEBI" id="CHEBI:82748"/>
        <dbReference type="ChEBI" id="CHEBI:83665"/>
        <dbReference type="ChEBI" id="CHEBI:456215"/>
        <dbReference type="EC" id="6.3.4.19"/>
    </reaction>
</comment>
<dbReference type="NCBIfam" id="TIGR02432">
    <property type="entry name" value="lysidine_TilS_N"/>
    <property type="match status" value="1"/>
</dbReference>
<name>A0A420XFI0_9PAST</name>
<evidence type="ECO:0000256" key="6">
    <source>
        <dbReference type="ARBA" id="ARBA00022840"/>
    </source>
</evidence>
<feature type="domain" description="Lysidine-tRNA(Ile) synthetase C-terminal" evidence="9">
    <location>
        <begin position="374"/>
        <end position="427"/>
    </location>
</feature>
<evidence type="ECO:0000256" key="2">
    <source>
        <dbReference type="ARBA" id="ARBA00022490"/>
    </source>
</evidence>
<evidence type="ECO:0000313" key="11">
    <source>
        <dbReference type="Proteomes" id="UP000280099"/>
    </source>
</evidence>
<dbReference type="EMBL" id="RBJC01000009">
    <property type="protein sequence ID" value="RKR71132.1"/>
    <property type="molecule type" value="Genomic_DNA"/>
</dbReference>
<dbReference type="GO" id="GO:0032267">
    <property type="term" value="F:tRNA(Ile)-lysidine synthase activity"/>
    <property type="evidence" value="ECO:0007669"/>
    <property type="project" value="UniProtKB-EC"/>
</dbReference>
<evidence type="ECO:0000256" key="7">
    <source>
        <dbReference type="ARBA" id="ARBA00048539"/>
    </source>
</evidence>
<comment type="similarity">
    <text evidence="8">Belongs to the tRNA(Ile)-lysidine synthase family.</text>
</comment>
<protein>
    <recommendedName>
        <fullName evidence="8">tRNA(Ile)-lysidine synthase</fullName>
        <ecNumber evidence="8">6.3.4.19</ecNumber>
    </recommendedName>
    <alternativeName>
        <fullName evidence="8">tRNA(Ile)-2-lysyl-cytidine synthase</fullName>
    </alternativeName>
    <alternativeName>
        <fullName evidence="8">tRNA(Ile)-lysidine synthetase</fullName>
    </alternativeName>
</protein>
<dbReference type="Proteomes" id="UP000280099">
    <property type="component" value="Unassembled WGS sequence"/>
</dbReference>
<comment type="domain">
    <text evidence="8">The N-terminal region contains the highly conserved SGGXDS motif, predicted to be a P-loop motif involved in ATP binding.</text>
</comment>
<keyword evidence="3 8" id="KW-0436">Ligase</keyword>
<dbReference type="SUPFAM" id="SSF56037">
    <property type="entry name" value="PheT/TilS domain"/>
    <property type="match status" value="1"/>
</dbReference>
<dbReference type="SUPFAM" id="SSF82829">
    <property type="entry name" value="MesJ substrate recognition domain-like"/>
    <property type="match status" value="1"/>
</dbReference>
<dbReference type="GO" id="GO:0005737">
    <property type="term" value="C:cytoplasm"/>
    <property type="evidence" value="ECO:0007669"/>
    <property type="project" value="UniProtKB-SubCell"/>
</dbReference>
<comment type="function">
    <text evidence="8">Ligates lysine onto the cytidine present at position 34 of the AUA codon-specific tRNA(Ile) that contains the anticodon CAU, in an ATP-dependent manner. Cytidine is converted to lysidine, thus changing the amino acid specificity of the tRNA from methionine to isoleucine.</text>
</comment>
<dbReference type="CDD" id="cd01992">
    <property type="entry name" value="TilS_N"/>
    <property type="match status" value="1"/>
</dbReference>
<dbReference type="Gene3D" id="3.40.50.620">
    <property type="entry name" value="HUPs"/>
    <property type="match status" value="1"/>
</dbReference>
<evidence type="ECO:0000256" key="8">
    <source>
        <dbReference type="HAMAP-Rule" id="MF_01161"/>
    </source>
</evidence>
<dbReference type="InterPro" id="IPR012795">
    <property type="entry name" value="tRNA_Ile_lys_synt_N"/>
</dbReference>
<comment type="subcellular location">
    <subcellularLocation>
        <location evidence="1 8">Cytoplasm</location>
    </subcellularLocation>
</comment>
<evidence type="ECO:0000256" key="3">
    <source>
        <dbReference type="ARBA" id="ARBA00022598"/>
    </source>
</evidence>
<dbReference type="HAMAP" id="MF_01161">
    <property type="entry name" value="tRNA_Ile_lys_synt"/>
    <property type="match status" value="1"/>
</dbReference>
<proteinExistence type="inferred from homology"/>
<keyword evidence="4 8" id="KW-0819">tRNA processing</keyword>
<evidence type="ECO:0000259" key="9">
    <source>
        <dbReference type="SMART" id="SM00977"/>
    </source>
</evidence>
<dbReference type="SMART" id="SM00977">
    <property type="entry name" value="TilS_C"/>
    <property type="match status" value="1"/>
</dbReference>
<dbReference type="InterPro" id="IPR015262">
    <property type="entry name" value="tRNA_Ile_lys_synt_subst-bd"/>
</dbReference>
<dbReference type="SUPFAM" id="SSF52402">
    <property type="entry name" value="Adenine nucleotide alpha hydrolases-like"/>
    <property type="match status" value="1"/>
</dbReference>
<dbReference type="Gene3D" id="1.20.59.20">
    <property type="match status" value="1"/>
</dbReference>
<keyword evidence="2 8" id="KW-0963">Cytoplasm</keyword>
<dbReference type="PANTHER" id="PTHR43033:SF1">
    <property type="entry name" value="TRNA(ILE)-LYSIDINE SYNTHASE-RELATED"/>
    <property type="match status" value="1"/>
</dbReference>
<dbReference type="InterPro" id="IPR011063">
    <property type="entry name" value="TilS/TtcA_N"/>
</dbReference>